<evidence type="ECO:0000313" key="1">
    <source>
        <dbReference type="EMBL" id="KAJ2772459.1"/>
    </source>
</evidence>
<name>A0ACC1K3C2_9FUNG</name>
<gene>
    <name evidence="1" type="ORF">IWQ57_001757</name>
</gene>
<accession>A0ACC1K3C2</accession>
<protein>
    <submittedName>
        <fullName evidence="1">Uncharacterized protein</fullName>
    </submittedName>
</protein>
<organism evidence="1 2">
    <name type="scientific">Coemansia nantahalensis</name>
    <dbReference type="NCBI Taxonomy" id="2789366"/>
    <lineage>
        <taxon>Eukaryota</taxon>
        <taxon>Fungi</taxon>
        <taxon>Fungi incertae sedis</taxon>
        <taxon>Zoopagomycota</taxon>
        <taxon>Kickxellomycotina</taxon>
        <taxon>Kickxellomycetes</taxon>
        <taxon>Kickxellales</taxon>
        <taxon>Kickxellaceae</taxon>
        <taxon>Coemansia</taxon>
    </lineage>
</organism>
<proteinExistence type="predicted"/>
<dbReference type="Proteomes" id="UP001140234">
    <property type="component" value="Unassembled WGS sequence"/>
</dbReference>
<keyword evidence="2" id="KW-1185">Reference proteome</keyword>
<dbReference type="EMBL" id="JANBUJ010000369">
    <property type="protein sequence ID" value="KAJ2772459.1"/>
    <property type="molecule type" value="Genomic_DNA"/>
</dbReference>
<comment type="caution">
    <text evidence="1">The sequence shown here is derived from an EMBL/GenBank/DDBJ whole genome shotgun (WGS) entry which is preliminary data.</text>
</comment>
<reference evidence="1" key="1">
    <citation type="submission" date="2022-07" db="EMBL/GenBank/DDBJ databases">
        <title>Phylogenomic reconstructions and comparative analyses of Kickxellomycotina fungi.</title>
        <authorList>
            <person name="Reynolds N.K."/>
            <person name="Stajich J.E."/>
            <person name="Barry K."/>
            <person name="Grigoriev I.V."/>
            <person name="Crous P."/>
            <person name="Smith M.E."/>
        </authorList>
    </citation>
    <scope>NUCLEOTIDE SEQUENCE</scope>
    <source>
        <strain evidence="1">CBS 109366</strain>
    </source>
</reference>
<evidence type="ECO:0000313" key="2">
    <source>
        <dbReference type="Proteomes" id="UP001140234"/>
    </source>
</evidence>
<sequence>MPSGTANSSDVDADVPSNQPMFLTFAPGLGALSESKKQKRKSQVYKVSGVNILNRNSVDSKTALERLQRRRENHNYVERRRRDNINHTITTLSTLIPSATDDGAKLNKGSILQMAVDYIRDLQDTNAALAAENQSLGGTGHVELPPRARAYHPSQPSTAHHSEDEDEDDDEQPLSSTAGSSPLAAVAGAKRDSRSSSRSSPARDKRQALAPPAPAAALGSGPTSPVALPPTSALLPRPPVRSSDGAACVALPPIGAVGLPARPPAQSVPSSPSFRPHSAAMAHGPDAARQHQQAQLAGGFGAGPFFSSDVSSIRHHLNPIAPAPFPPQAPARTLGTQSLQSTPLMRPVVAHEPPGANIRF</sequence>